<dbReference type="EC" id="2.7.1.39" evidence="3 13"/>
<dbReference type="PIRSF" id="PIRSF000676">
    <property type="entry name" value="Homoser_kin"/>
    <property type="match status" value="1"/>
</dbReference>
<evidence type="ECO:0000256" key="5">
    <source>
        <dbReference type="ARBA" id="ARBA00022605"/>
    </source>
</evidence>
<dbReference type="SUPFAM" id="SSF55060">
    <property type="entry name" value="GHMP Kinase, C-terminal domain"/>
    <property type="match status" value="1"/>
</dbReference>
<keyword evidence="8 13" id="KW-0547">Nucleotide-binding</keyword>
<dbReference type="PROSITE" id="PS00627">
    <property type="entry name" value="GHMP_KINASES_ATP"/>
    <property type="match status" value="1"/>
</dbReference>
<comment type="function">
    <text evidence="12 13">Catalyzes the ATP-dependent phosphorylation of L-homoserine to L-homoserine phosphate.</text>
</comment>
<dbReference type="Pfam" id="PF08544">
    <property type="entry name" value="GHMP_kinases_C"/>
    <property type="match status" value="1"/>
</dbReference>
<dbReference type="Pfam" id="PF00288">
    <property type="entry name" value="GHMP_kinases_N"/>
    <property type="match status" value="1"/>
</dbReference>
<evidence type="ECO:0000256" key="2">
    <source>
        <dbReference type="ARBA" id="ARBA00007370"/>
    </source>
</evidence>
<dbReference type="PANTHER" id="PTHR20861">
    <property type="entry name" value="HOMOSERINE/4-DIPHOSPHOCYTIDYL-2-C-METHYL-D-ERYTHRITOL KINASE"/>
    <property type="match status" value="1"/>
</dbReference>
<dbReference type="InterPro" id="IPR036554">
    <property type="entry name" value="GHMP_kinase_C_sf"/>
</dbReference>
<evidence type="ECO:0000256" key="10">
    <source>
        <dbReference type="ARBA" id="ARBA00022840"/>
    </source>
</evidence>
<name>A0ABS2P9K1_9BACL</name>
<evidence type="ECO:0000256" key="12">
    <source>
        <dbReference type="ARBA" id="ARBA00049954"/>
    </source>
</evidence>
<keyword evidence="6 13" id="KW-0808">Transferase</keyword>
<evidence type="ECO:0000256" key="1">
    <source>
        <dbReference type="ARBA" id="ARBA00005015"/>
    </source>
</evidence>
<feature type="domain" description="GHMP kinase N-terminal" evidence="14">
    <location>
        <begin position="70"/>
        <end position="152"/>
    </location>
</feature>
<dbReference type="InterPro" id="IPR006204">
    <property type="entry name" value="GHMP_kinase_N_dom"/>
</dbReference>
<evidence type="ECO:0000256" key="13">
    <source>
        <dbReference type="HAMAP-Rule" id="MF_00384"/>
    </source>
</evidence>
<comment type="subcellular location">
    <subcellularLocation>
        <location evidence="13">Cytoplasm</location>
    </subcellularLocation>
</comment>
<dbReference type="Proteomes" id="UP000741863">
    <property type="component" value="Unassembled WGS sequence"/>
</dbReference>
<dbReference type="HAMAP" id="MF_00384">
    <property type="entry name" value="Homoser_kinase"/>
    <property type="match status" value="1"/>
</dbReference>
<dbReference type="Gene3D" id="3.30.230.10">
    <property type="match status" value="1"/>
</dbReference>
<evidence type="ECO:0000256" key="6">
    <source>
        <dbReference type="ARBA" id="ARBA00022679"/>
    </source>
</evidence>
<evidence type="ECO:0000313" key="17">
    <source>
        <dbReference type="Proteomes" id="UP000741863"/>
    </source>
</evidence>
<comment type="pathway">
    <text evidence="1 13">Amino-acid biosynthesis; L-threonine biosynthesis; L-threonine from L-aspartate: step 4/5.</text>
</comment>
<dbReference type="InterPro" id="IPR013750">
    <property type="entry name" value="GHMP_kinase_C_dom"/>
</dbReference>
<dbReference type="NCBIfam" id="TIGR00191">
    <property type="entry name" value="thrB"/>
    <property type="match status" value="1"/>
</dbReference>
<dbReference type="GO" id="GO:0004413">
    <property type="term" value="F:homoserine kinase activity"/>
    <property type="evidence" value="ECO:0007669"/>
    <property type="project" value="UniProtKB-EC"/>
</dbReference>
<dbReference type="EMBL" id="JAFBEC010000002">
    <property type="protein sequence ID" value="MBM7631992.1"/>
    <property type="molecule type" value="Genomic_DNA"/>
</dbReference>
<dbReference type="PANTHER" id="PTHR20861:SF1">
    <property type="entry name" value="HOMOSERINE KINASE"/>
    <property type="match status" value="1"/>
</dbReference>
<evidence type="ECO:0000256" key="7">
    <source>
        <dbReference type="ARBA" id="ARBA00022697"/>
    </source>
</evidence>
<evidence type="ECO:0000256" key="8">
    <source>
        <dbReference type="ARBA" id="ARBA00022741"/>
    </source>
</evidence>
<keyword evidence="13" id="KW-0963">Cytoplasm</keyword>
<keyword evidence="9 13" id="KW-0418">Kinase</keyword>
<dbReference type="RefSeq" id="WP_204695993.1">
    <property type="nucleotide sequence ID" value="NZ_JAFBEC010000002.1"/>
</dbReference>
<keyword evidence="7 13" id="KW-0791">Threonine biosynthesis</keyword>
<keyword evidence="5 13" id="KW-0028">Amino-acid biosynthesis</keyword>
<evidence type="ECO:0000259" key="14">
    <source>
        <dbReference type="Pfam" id="PF00288"/>
    </source>
</evidence>
<keyword evidence="17" id="KW-1185">Reference proteome</keyword>
<dbReference type="PRINTS" id="PR00958">
    <property type="entry name" value="HOMSERKINASE"/>
</dbReference>
<dbReference type="InterPro" id="IPR020568">
    <property type="entry name" value="Ribosomal_Su5_D2-typ_SF"/>
</dbReference>
<evidence type="ECO:0000256" key="4">
    <source>
        <dbReference type="ARBA" id="ARBA00017858"/>
    </source>
</evidence>
<dbReference type="InterPro" id="IPR006203">
    <property type="entry name" value="GHMP_knse_ATP-bd_CS"/>
</dbReference>
<reference evidence="16 17" key="1">
    <citation type="submission" date="2021-01" db="EMBL/GenBank/DDBJ databases">
        <title>Genomic Encyclopedia of Type Strains, Phase IV (KMG-IV): sequencing the most valuable type-strain genomes for metagenomic binning, comparative biology and taxonomic classification.</title>
        <authorList>
            <person name="Goeker M."/>
        </authorList>
    </citation>
    <scope>NUCLEOTIDE SEQUENCE [LARGE SCALE GENOMIC DNA]</scope>
    <source>
        <strain evidence="16 17">DSM 25540</strain>
    </source>
</reference>
<evidence type="ECO:0000256" key="9">
    <source>
        <dbReference type="ARBA" id="ARBA00022777"/>
    </source>
</evidence>
<accession>A0ABS2P9K1</accession>
<proteinExistence type="inferred from homology"/>
<keyword evidence="10 13" id="KW-0067">ATP-binding</keyword>
<sequence>MSWKNRTSPSSNEATMTIRVPASSANLGPGFDSIGLAVNRYLHLDVWPSEEWLFTSSSPHLEGIPSGKTNMVYNVARAFAATKCLALPPCHVDMRSDIPLARGLGSSAAAIIAAIELADQLVHMNATREEKLRFASILEGHPDNVGACLYGGLTIGMHTEKSTKMVAQPSPDVDLVLMVPSVELLTKEAREVLPETLPYRQSIEGSACGNVLVAALLTGDFALAGELMNRDRFHQPYRIGVVPGLTEALDDVLNYGVYGAALSGAGPTILCLAPSGEGEAIAKRIQEDYPDYEVSAAKPCDHGSFVSISPTVALTS</sequence>
<dbReference type="InterPro" id="IPR000870">
    <property type="entry name" value="Homoserine_kinase"/>
</dbReference>
<comment type="catalytic activity">
    <reaction evidence="11 13">
        <text>L-homoserine + ATP = O-phospho-L-homoserine + ADP + H(+)</text>
        <dbReference type="Rhea" id="RHEA:13985"/>
        <dbReference type="ChEBI" id="CHEBI:15378"/>
        <dbReference type="ChEBI" id="CHEBI:30616"/>
        <dbReference type="ChEBI" id="CHEBI:57476"/>
        <dbReference type="ChEBI" id="CHEBI:57590"/>
        <dbReference type="ChEBI" id="CHEBI:456216"/>
        <dbReference type="EC" id="2.7.1.39"/>
    </reaction>
</comment>
<evidence type="ECO:0000256" key="3">
    <source>
        <dbReference type="ARBA" id="ARBA00012078"/>
    </source>
</evidence>
<dbReference type="Gene3D" id="3.30.70.890">
    <property type="entry name" value="GHMP kinase, C-terminal domain"/>
    <property type="match status" value="1"/>
</dbReference>
<evidence type="ECO:0000256" key="11">
    <source>
        <dbReference type="ARBA" id="ARBA00049375"/>
    </source>
</evidence>
<evidence type="ECO:0000259" key="15">
    <source>
        <dbReference type="Pfam" id="PF08544"/>
    </source>
</evidence>
<dbReference type="SUPFAM" id="SSF54211">
    <property type="entry name" value="Ribosomal protein S5 domain 2-like"/>
    <property type="match status" value="1"/>
</dbReference>
<evidence type="ECO:0000313" key="16">
    <source>
        <dbReference type="EMBL" id="MBM7631992.1"/>
    </source>
</evidence>
<organism evidence="16 17">
    <name type="scientific">Geomicrobium sediminis</name>
    <dbReference type="NCBI Taxonomy" id="1347788"/>
    <lineage>
        <taxon>Bacteria</taxon>
        <taxon>Bacillati</taxon>
        <taxon>Bacillota</taxon>
        <taxon>Bacilli</taxon>
        <taxon>Bacillales</taxon>
        <taxon>Geomicrobium</taxon>
    </lineage>
</organism>
<dbReference type="InterPro" id="IPR014721">
    <property type="entry name" value="Ribsml_uS5_D2-typ_fold_subgr"/>
</dbReference>
<gene>
    <name evidence="13" type="primary">thrB</name>
    <name evidence="16" type="ORF">JOD17_001084</name>
</gene>
<feature type="binding site" evidence="13">
    <location>
        <begin position="99"/>
        <end position="109"/>
    </location>
    <ligand>
        <name>ATP</name>
        <dbReference type="ChEBI" id="CHEBI:30616"/>
    </ligand>
</feature>
<feature type="domain" description="GHMP kinase C-terminal" evidence="15">
    <location>
        <begin position="213"/>
        <end position="290"/>
    </location>
</feature>
<comment type="caution">
    <text evidence="16">The sequence shown here is derived from an EMBL/GenBank/DDBJ whole genome shotgun (WGS) entry which is preliminary data.</text>
</comment>
<comment type="similarity">
    <text evidence="2 13">Belongs to the GHMP kinase family. Homoserine kinase subfamily.</text>
</comment>
<protein>
    <recommendedName>
        <fullName evidence="4 13">Homoserine kinase</fullName>
        <shortName evidence="13">HK</shortName>
        <shortName evidence="13">HSK</shortName>
        <ecNumber evidence="3 13">2.7.1.39</ecNumber>
    </recommendedName>
</protein>